<feature type="domain" description="Sushi" evidence="9">
    <location>
        <begin position="773"/>
        <end position="836"/>
    </location>
</feature>
<dbReference type="GO" id="GO:0090036">
    <property type="term" value="P:regulation of protein kinase C signaling"/>
    <property type="evidence" value="ECO:0007669"/>
    <property type="project" value="TreeGrafter"/>
</dbReference>
<dbReference type="InterPro" id="IPR035914">
    <property type="entry name" value="Sperma_CUB_dom_sf"/>
</dbReference>
<dbReference type="AlphaFoldDB" id="A0A8C3VHQ0"/>
<feature type="compositionally biased region" description="Low complexity" evidence="6">
    <location>
        <begin position="98"/>
        <end position="122"/>
    </location>
</feature>
<dbReference type="PANTHER" id="PTHR45656">
    <property type="entry name" value="PROTEIN CBR-CLEC-78"/>
    <property type="match status" value="1"/>
</dbReference>
<reference evidence="10" key="1">
    <citation type="submission" date="2020-10" db="EMBL/GenBank/DDBJ databases">
        <title>Catharus ustulatus (Swainson's thrush) genome, bCatUst1, primary haplotype v2.</title>
        <authorList>
            <person name="Delmore K."/>
            <person name="Vafadar M."/>
            <person name="Formenti G."/>
            <person name="Chow W."/>
            <person name="Pelan S."/>
            <person name="Howe K."/>
            <person name="Rhie A."/>
            <person name="Mountcastle J."/>
            <person name="Haase B."/>
            <person name="Fedrigo O."/>
            <person name="Jarvis E.D."/>
        </authorList>
    </citation>
    <scope>NUCLEOTIDE SEQUENCE [LARGE SCALE GENOMIC DNA]</scope>
</reference>
<dbReference type="GO" id="GO:0060074">
    <property type="term" value="P:synapse maturation"/>
    <property type="evidence" value="ECO:0007669"/>
    <property type="project" value="TreeGrafter"/>
</dbReference>
<dbReference type="Pfam" id="PF00084">
    <property type="entry name" value="Sushi"/>
    <property type="match status" value="4"/>
</dbReference>
<evidence type="ECO:0000256" key="1">
    <source>
        <dbReference type="ARBA" id="ARBA00022659"/>
    </source>
</evidence>
<evidence type="ECO:0000259" key="8">
    <source>
        <dbReference type="PROSITE" id="PS01180"/>
    </source>
</evidence>
<keyword evidence="7" id="KW-1133">Transmembrane helix</keyword>
<feature type="compositionally biased region" description="Polar residues" evidence="6">
    <location>
        <begin position="143"/>
        <end position="156"/>
    </location>
</feature>
<dbReference type="Ensembl" id="ENSCUST00005028892.1">
    <property type="protein sequence ID" value="ENSCUSP00005027916.1"/>
    <property type="gene ID" value="ENSCUSG00005017127.1"/>
</dbReference>
<keyword evidence="1 5" id="KW-0768">Sushi</keyword>
<dbReference type="Gene3D" id="2.10.70.10">
    <property type="entry name" value="Complement Module, domain 1"/>
    <property type="match status" value="4"/>
</dbReference>
<feature type="compositionally biased region" description="Gly residues" evidence="6">
    <location>
        <begin position="1"/>
        <end position="14"/>
    </location>
</feature>
<dbReference type="FunFam" id="2.10.70.10:FF:000025">
    <property type="entry name" value="seizure 6-like protein 2 isoform X2"/>
    <property type="match status" value="1"/>
</dbReference>
<reference evidence="10" key="2">
    <citation type="submission" date="2025-08" db="UniProtKB">
        <authorList>
            <consortium name="Ensembl"/>
        </authorList>
    </citation>
    <scope>IDENTIFICATION</scope>
</reference>
<feature type="compositionally biased region" description="Pro residues" evidence="6">
    <location>
        <begin position="157"/>
        <end position="166"/>
    </location>
</feature>
<comment type="caution">
    <text evidence="5">Lacks conserved residue(s) required for the propagation of feature annotation.</text>
</comment>
<evidence type="ECO:0000256" key="2">
    <source>
        <dbReference type="ARBA" id="ARBA00022737"/>
    </source>
</evidence>
<dbReference type="PROSITE" id="PS50923">
    <property type="entry name" value="SUSHI"/>
    <property type="match status" value="4"/>
</dbReference>
<evidence type="ECO:0000256" key="4">
    <source>
        <dbReference type="PROSITE-ProRule" id="PRU00059"/>
    </source>
</evidence>
<evidence type="ECO:0000256" key="3">
    <source>
        <dbReference type="ARBA" id="ARBA00023157"/>
    </source>
</evidence>
<dbReference type="FunFam" id="2.10.70.10:FF:000012">
    <property type="entry name" value="Seizure related 6 homolog like"/>
    <property type="match status" value="1"/>
</dbReference>
<evidence type="ECO:0000256" key="7">
    <source>
        <dbReference type="SAM" id="Phobius"/>
    </source>
</evidence>
<evidence type="ECO:0000256" key="5">
    <source>
        <dbReference type="PROSITE-ProRule" id="PRU00302"/>
    </source>
</evidence>
<feature type="disulfide bond" evidence="4">
    <location>
        <begin position="398"/>
        <end position="425"/>
    </location>
</feature>
<dbReference type="FunFam" id="2.60.120.290:FF:000030">
    <property type="entry name" value="Seizure related 6 homolog like"/>
    <property type="match status" value="1"/>
</dbReference>
<feature type="compositionally biased region" description="Low complexity" evidence="6">
    <location>
        <begin position="199"/>
        <end position="210"/>
    </location>
</feature>
<feature type="domain" description="Sushi" evidence="9">
    <location>
        <begin position="337"/>
        <end position="396"/>
    </location>
</feature>
<gene>
    <name evidence="10" type="primary">SEZ6L</name>
</gene>
<feature type="domain" description="CUB" evidence="8">
    <location>
        <begin position="574"/>
        <end position="685"/>
    </location>
</feature>
<dbReference type="PROSITE" id="PS01180">
    <property type="entry name" value="CUB"/>
    <property type="match status" value="3"/>
</dbReference>
<feature type="disulfide bond" evidence="4">
    <location>
        <begin position="227"/>
        <end position="254"/>
    </location>
</feature>
<evidence type="ECO:0000313" key="11">
    <source>
        <dbReference type="Proteomes" id="UP000694563"/>
    </source>
</evidence>
<feature type="disulfide bond" evidence="5">
    <location>
        <begin position="719"/>
        <end position="746"/>
    </location>
</feature>
<evidence type="ECO:0000313" key="10">
    <source>
        <dbReference type="Ensembl" id="ENSCUSP00005027916.1"/>
    </source>
</evidence>
<feature type="domain" description="CUB" evidence="8">
    <location>
        <begin position="398"/>
        <end position="508"/>
    </location>
</feature>
<feature type="compositionally biased region" description="Low complexity" evidence="6">
    <location>
        <begin position="50"/>
        <end position="68"/>
    </location>
</feature>
<feature type="transmembrane region" description="Helical" evidence="7">
    <location>
        <begin position="860"/>
        <end position="882"/>
    </location>
</feature>
<dbReference type="InterPro" id="IPR051277">
    <property type="entry name" value="SEZ6_CSMD_C4BPB_Regulators"/>
</dbReference>
<keyword evidence="2" id="KW-0677">Repeat</keyword>
<dbReference type="SMART" id="SM00032">
    <property type="entry name" value="CCP"/>
    <property type="match status" value="4"/>
</dbReference>
<evidence type="ECO:0000259" key="9">
    <source>
        <dbReference type="PROSITE" id="PS50923"/>
    </source>
</evidence>
<feature type="domain" description="Sushi" evidence="9">
    <location>
        <begin position="689"/>
        <end position="748"/>
    </location>
</feature>
<proteinExistence type="predicted"/>
<dbReference type="CDD" id="cd00041">
    <property type="entry name" value="CUB"/>
    <property type="match status" value="2"/>
</dbReference>
<dbReference type="GO" id="GO:0005783">
    <property type="term" value="C:endoplasmic reticulum"/>
    <property type="evidence" value="ECO:0007669"/>
    <property type="project" value="TreeGrafter"/>
</dbReference>
<dbReference type="Gene3D" id="2.60.120.290">
    <property type="entry name" value="Spermadhesin, CUB domain"/>
    <property type="match status" value="3"/>
</dbReference>
<dbReference type="SUPFAM" id="SSF57535">
    <property type="entry name" value="Complement control module/SCR domain"/>
    <property type="match status" value="4"/>
</dbReference>
<keyword evidence="7" id="KW-0472">Membrane</keyword>
<dbReference type="PANTHER" id="PTHR45656:SF8">
    <property type="entry name" value="SEIZURE 6-LIKE PROTEIN"/>
    <property type="match status" value="1"/>
</dbReference>
<feature type="compositionally biased region" description="Low complexity" evidence="6">
    <location>
        <begin position="170"/>
        <end position="189"/>
    </location>
</feature>
<name>A0A8C3VHQ0_CATUS</name>
<keyword evidence="11" id="KW-1185">Reference proteome</keyword>
<feature type="region of interest" description="Disordered" evidence="6">
    <location>
        <begin position="1"/>
        <end position="210"/>
    </location>
</feature>
<dbReference type="InterPro" id="IPR035976">
    <property type="entry name" value="Sushi/SCR/CCP_sf"/>
</dbReference>
<dbReference type="SMART" id="SM00042">
    <property type="entry name" value="CUB"/>
    <property type="match status" value="3"/>
</dbReference>
<dbReference type="Pfam" id="PF00431">
    <property type="entry name" value="CUB"/>
    <property type="match status" value="3"/>
</dbReference>
<feature type="domain" description="Sushi" evidence="9">
    <location>
        <begin position="511"/>
        <end position="572"/>
    </location>
</feature>
<organism evidence="10 11">
    <name type="scientific">Catharus ustulatus</name>
    <name type="common">Russet-backed thrush</name>
    <name type="synonym">Hylocichla ustulatus</name>
    <dbReference type="NCBI Taxonomy" id="91951"/>
    <lineage>
        <taxon>Eukaryota</taxon>
        <taxon>Metazoa</taxon>
        <taxon>Chordata</taxon>
        <taxon>Craniata</taxon>
        <taxon>Vertebrata</taxon>
        <taxon>Euteleostomi</taxon>
        <taxon>Archelosauria</taxon>
        <taxon>Archosauria</taxon>
        <taxon>Dinosauria</taxon>
        <taxon>Saurischia</taxon>
        <taxon>Theropoda</taxon>
        <taxon>Coelurosauria</taxon>
        <taxon>Aves</taxon>
        <taxon>Neognathae</taxon>
        <taxon>Neoaves</taxon>
        <taxon>Telluraves</taxon>
        <taxon>Australaves</taxon>
        <taxon>Passeriformes</taxon>
        <taxon>Turdidae</taxon>
        <taxon>Catharus</taxon>
    </lineage>
</organism>
<feature type="domain" description="CUB" evidence="8">
    <location>
        <begin position="227"/>
        <end position="335"/>
    </location>
</feature>
<dbReference type="FunFam" id="2.10.70.10:FF:000009">
    <property type="entry name" value="Seizure related 6 homolog like"/>
    <property type="match status" value="1"/>
</dbReference>
<evidence type="ECO:0000256" key="6">
    <source>
        <dbReference type="SAM" id="MobiDB-lite"/>
    </source>
</evidence>
<reference evidence="10" key="3">
    <citation type="submission" date="2025-09" db="UniProtKB">
        <authorList>
            <consortium name="Ensembl"/>
        </authorList>
    </citation>
    <scope>IDENTIFICATION</scope>
</reference>
<dbReference type="InterPro" id="IPR000859">
    <property type="entry name" value="CUB_dom"/>
</dbReference>
<sequence>MGGGAAELGHGTGLTAGAEGFGNAMSSDPAAGELRQGTALNLLPAPQDGATPAEMTTPLPPAATAAPRPDAKQTSPVKKKPPSLKQVNTGRKHPRLKPTLAGPPGTASPASPRSSRLPTAAPGLRLPAEDMEQSPPELPWGDQATTSRPTLQISPSTLPPALPQPFPDSTGDAGEAPTAAPAGAAVIPTKSSERDVHGSVSEESQETTTSTIITTTVTTTEPTPVLCSMSFHDPEGYIDSTDYPPLPLHGYLQCTYNVTVYTGYGVELQVKSVNLSDGEVLSIRGVDGDALVVLANQTLLVEGQVIRSPTNTISVYFRTFQDDVVGTFQLHYQVFMLSCNFPRRPDFGDVTVMDLHSGGIAHFHCHLGYELQGPRMLTCINASRPHWSSPEPICSAPCGGTVHNATIGRVLSPSYSGNQSGSMYCVWAIGAPPGQKLHLHFEKLLLTEKDRMVVYSGDTNRSAVLYDSLRADSVPFEGVISDGSSIRIDFLAQEPAATTAFNIRFEAFERGHCYEPYIQNGNFTTSDPTYNLGTTVEFTCDPGHSLEQGPAVIECVNMRDPYWNDTEPLCRATCGGELTAVAGVILSPNWPEPYTEGEDCIWRIHVGEEKRLFLDIQLLNITNSDILTIYDGDELSARILGQYVGSSGPQKLYSSSPDLTIQFHSDPAGLIFGKGQGFIMNYIEVSRNDSCSDLPEIQNGWKTTSHTELVRGAKITYQCDPGYDIVGSDTLTCQWDLSWSSDPPFCEKSKCPGLPALRSPRGSLLSHPLSPVMYCTDPGEVEHSTRLISDPVLLVGTTIQYTCNPGFVLEGSSLLTCYSRETGTPIWTSRLPHCVLNQDSFEHALEAEAAAETSLEGGNMALAIFIPVLIISLLLGGAYIYLTRCRYYSSLRLPLMYSHPYSQITVETEFDNPIYETGVSPAVPVLTRDTPEGFGWLGSHRMSQALWGH</sequence>
<dbReference type="CDD" id="cd00033">
    <property type="entry name" value="CCP"/>
    <property type="match status" value="4"/>
</dbReference>
<protein>
    <submittedName>
        <fullName evidence="10">Seizure related 6 homolog like</fullName>
    </submittedName>
</protein>
<dbReference type="GO" id="GO:0043025">
    <property type="term" value="C:neuronal cell body"/>
    <property type="evidence" value="ECO:0007669"/>
    <property type="project" value="TreeGrafter"/>
</dbReference>
<keyword evidence="7" id="KW-0812">Transmembrane</keyword>
<dbReference type="SUPFAM" id="SSF49854">
    <property type="entry name" value="Spermadhesin, CUB domain"/>
    <property type="match status" value="3"/>
</dbReference>
<keyword evidence="3 5" id="KW-1015">Disulfide bond</keyword>
<dbReference type="Proteomes" id="UP000694563">
    <property type="component" value="Chromosome 18"/>
</dbReference>
<dbReference type="InterPro" id="IPR000436">
    <property type="entry name" value="Sushi_SCR_CCP_dom"/>
</dbReference>
<accession>A0A8C3VHQ0</accession>